<keyword evidence="2" id="KW-0238">DNA-binding</keyword>
<comment type="caution">
    <text evidence="5">The sequence shown here is derived from an EMBL/GenBank/DDBJ whole genome shotgun (WGS) entry which is preliminary data.</text>
</comment>
<gene>
    <name evidence="5" type="ORF">EVA_08358</name>
</gene>
<protein>
    <submittedName>
        <fullName evidence="5">Transposase</fullName>
    </submittedName>
</protein>
<evidence type="ECO:0000313" key="5">
    <source>
        <dbReference type="EMBL" id="EJX03543.1"/>
    </source>
</evidence>
<reference evidence="5" key="1">
    <citation type="journal article" date="2012" name="PLoS ONE">
        <title>Gene sets for utilization of primary and secondary nutrition supplies in the distal gut of endangered iberian lynx.</title>
        <authorList>
            <person name="Alcaide M."/>
            <person name="Messina E."/>
            <person name="Richter M."/>
            <person name="Bargiela R."/>
            <person name="Peplies J."/>
            <person name="Huws S.A."/>
            <person name="Newbold C.J."/>
            <person name="Golyshin P.N."/>
            <person name="Simon M.A."/>
            <person name="Lopez G."/>
            <person name="Yakimov M.M."/>
            <person name="Ferrer M."/>
        </authorList>
    </citation>
    <scope>NUCLEOTIDE SEQUENCE</scope>
</reference>
<dbReference type="InterPro" id="IPR050090">
    <property type="entry name" value="Tyrosine_recombinase_XerCD"/>
</dbReference>
<evidence type="ECO:0000259" key="4">
    <source>
        <dbReference type="PROSITE" id="PS51898"/>
    </source>
</evidence>
<evidence type="ECO:0000256" key="2">
    <source>
        <dbReference type="ARBA" id="ARBA00023125"/>
    </source>
</evidence>
<proteinExistence type="inferred from homology"/>
<name>J9GMS7_9ZZZZ</name>
<dbReference type="InterPro" id="IPR002104">
    <property type="entry name" value="Integrase_catalytic"/>
</dbReference>
<dbReference type="GO" id="GO:0003677">
    <property type="term" value="F:DNA binding"/>
    <property type="evidence" value="ECO:0007669"/>
    <property type="project" value="UniProtKB-KW"/>
</dbReference>
<dbReference type="GO" id="GO:0006310">
    <property type="term" value="P:DNA recombination"/>
    <property type="evidence" value="ECO:0007669"/>
    <property type="project" value="UniProtKB-KW"/>
</dbReference>
<dbReference type="GO" id="GO:0015074">
    <property type="term" value="P:DNA integration"/>
    <property type="evidence" value="ECO:0007669"/>
    <property type="project" value="InterPro"/>
</dbReference>
<sequence length="498" mass="57516">MATFKIITKNRRADGFMYVFIRVIHNRESKLIRTNKMVTDSGVSHGEVTDPFVVKYCMNKIFEYQDMLNRVEADIQNWTCQNVVDYLKSSQNDLCFSDYARKHIERMHNDGHVRNSRNYQLALQHMERYFGTTKIMFSQLTSANVIKWIQSLNKTARAKEMYPVCMRQVFKAAVMELNDYDTGVMRIKTNPWMKAKIPVADRPEKRAISAEDCRAFFAAPLPETKMLSPLPELGRDVAMMCLCLAGINTVDLYQLKKTDYYNGIIHYQRAKTRNSRADNAYIEMRVPEVIKPLFEKYALEDDSDEYLFCFHKRHSSSDSFCANVNTGIRKICESMGLPKEHWYCVYTFRHTWATTAQNDCGANIAEVGFAMNHSQRSVTRTYVKIDFTPAWELNEKVVNFILFSDQRSKLSQHNDVQSQLPEQFRVTPKMLIRAAAFFQGKLLASFEDIGCANVDDVLARLVAELPATIPNRSNVQFKIVNMDNGNVAVYEKMKGKGF</sequence>
<dbReference type="Pfam" id="PF00589">
    <property type="entry name" value="Phage_integrase"/>
    <property type="match status" value="1"/>
</dbReference>
<dbReference type="InterPro" id="IPR025269">
    <property type="entry name" value="SAM-like_dom"/>
</dbReference>
<dbReference type="Pfam" id="PF13102">
    <property type="entry name" value="Phage_int_SAM_5"/>
    <property type="match status" value="1"/>
</dbReference>
<dbReference type="AlphaFoldDB" id="J9GMS7"/>
<dbReference type="Gene3D" id="1.10.443.10">
    <property type="entry name" value="Intergrase catalytic core"/>
    <property type="match status" value="1"/>
</dbReference>
<dbReference type="InterPro" id="IPR011010">
    <property type="entry name" value="DNA_brk_join_enz"/>
</dbReference>
<dbReference type="Gene3D" id="1.10.150.130">
    <property type="match status" value="1"/>
</dbReference>
<dbReference type="InterPro" id="IPR013762">
    <property type="entry name" value="Integrase-like_cat_sf"/>
</dbReference>
<accession>J9GMS7</accession>
<dbReference type="SUPFAM" id="SSF56349">
    <property type="entry name" value="DNA breaking-rejoining enzymes"/>
    <property type="match status" value="1"/>
</dbReference>
<dbReference type="PANTHER" id="PTHR30349:SF64">
    <property type="entry name" value="PROPHAGE INTEGRASE INTD-RELATED"/>
    <property type="match status" value="1"/>
</dbReference>
<dbReference type="PANTHER" id="PTHR30349">
    <property type="entry name" value="PHAGE INTEGRASE-RELATED"/>
    <property type="match status" value="1"/>
</dbReference>
<dbReference type="PROSITE" id="PS51898">
    <property type="entry name" value="TYR_RECOMBINASE"/>
    <property type="match status" value="1"/>
</dbReference>
<dbReference type="InterPro" id="IPR010998">
    <property type="entry name" value="Integrase_recombinase_N"/>
</dbReference>
<dbReference type="EMBL" id="AMCI01002123">
    <property type="protein sequence ID" value="EJX03543.1"/>
    <property type="molecule type" value="Genomic_DNA"/>
</dbReference>
<feature type="domain" description="Tyr recombinase" evidence="4">
    <location>
        <begin position="203"/>
        <end position="399"/>
    </location>
</feature>
<organism evidence="5">
    <name type="scientific">gut metagenome</name>
    <dbReference type="NCBI Taxonomy" id="749906"/>
    <lineage>
        <taxon>unclassified sequences</taxon>
        <taxon>metagenomes</taxon>
        <taxon>organismal metagenomes</taxon>
    </lineage>
</organism>
<evidence type="ECO:0000256" key="1">
    <source>
        <dbReference type="ARBA" id="ARBA00008857"/>
    </source>
</evidence>
<keyword evidence="3" id="KW-0233">DNA recombination</keyword>
<comment type="similarity">
    <text evidence="1">Belongs to the 'phage' integrase family.</text>
</comment>
<evidence type="ECO:0000256" key="3">
    <source>
        <dbReference type="ARBA" id="ARBA00023172"/>
    </source>
</evidence>